<dbReference type="EMBL" id="JAFBIT010000001">
    <property type="protein sequence ID" value="MCF2651599.1"/>
    <property type="molecule type" value="Genomic_DNA"/>
</dbReference>
<protein>
    <recommendedName>
        <fullName evidence="6">33 kDa chaperonin</fullName>
    </recommendedName>
    <alternativeName>
        <fullName evidence="6">Heat shock protein 33 homolog</fullName>
        <shortName evidence="6">HSP33</shortName>
    </alternativeName>
</protein>
<evidence type="ECO:0000256" key="2">
    <source>
        <dbReference type="ARBA" id="ARBA00022833"/>
    </source>
</evidence>
<dbReference type="InterPro" id="IPR000397">
    <property type="entry name" value="Heat_shock_Hsp33"/>
</dbReference>
<keyword evidence="3 6" id="KW-1015">Disulfide bond</keyword>
<evidence type="ECO:0000256" key="5">
    <source>
        <dbReference type="ARBA" id="ARBA00023284"/>
    </source>
</evidence>
<evidence type="ECO:0000256" key="4">
    <source>
        <dbReference type="ARBA" id="ARBA00023186"/>
    </source>
</evidence>
<comment type="caution">
    <text evidence="7">The sequence shown here is derived from an EMBL/GenBank/DDBJ whole genome shotgun (WGS) entry which is preliminary data.</text>
</comment>
<keyword evidence="5 6" id="KW-0676">Redox-active center</keyword>
<evidence type="ECO:0000256" key="3">
    <source>
        <dbReference type="ARBA" id="ARBA00023157"/>
    </source>
</evidence>
<feature type="disulfide bond" description="Redox-active" evidence="6">
    <location>
        <begin position="271"/>
        <end position="274"/>
    </location>
</feature>
<dbReference type="SUPFAM" id="SSF64397">
    <property type="entry name" value="Hsp33 domain"/>
    <property type="match status" value="1"/>
</dbReference>
<dbReference type="PANTHER" id="PTHR30111">
    <property type="entry name" value="33 KDA CHAPERONIN"/>
    <property type="match status" value="1"/>
</dbReference>
<comment type="subcellular location">
    <subcellularLocation>
        <location evidence="6">Cytoplasm</location>
    </subcellularLocation>
</comment>
<organism evidence="7 8">
    <name type="scientific">Anaeromassilibacillus senegalensis</name>
    <dbReference type="NCBI Taxonomy" id="1673717"/>
    <lineage>
        <taxon>Bacteria</taxon>
        <taxon>Bacillati</taxon>
        <taxon>Bacillota</taxon>
        <taxon>Clostridia</taxon>
        <taxon>Eubacteriales</taxon>
        <taxon>Acutalibacteraceae</taxon>
        <taxon>Anaeromassilibacillus</taxon>
    </lineage>
</organism>
<comment type="function">
    <text evidence="6">Redox regulated molecular chaperone. Protects both thermally unfolding and oxidatively damaged proteins from irreversible aggregation. Plays an important role in the bacterial defense system toward oxidative stress.</text>
</comment>
<evidence type="ECO:0000256" key="6">
    <source>
        <dbReference type="HAMAP-Rule" id="MF_00117"/>
    </source>
</evidence>
<dbReference type="InterPro" id="IPR016153">
    <property type="entry name" value="Heat_shock_Hsp33_N"/>
</dbReference>
<dbReference type="CDD" id="cd00498">
    <property type="entry name" value="Hsp33"/>
    <property type="match status" value="1"/>
</dbReference>
<sequence>MDRIIRCITSNGALMASAIDSSDTIYTAQKLHNLSATASAALGRLLTGASMMGAMLKQEHATLTLRVNGGGPLGTMTAISDSRGNVRGCVDAPETEVPLKPNGKLDVSAAVGTDGRLGVIRNYGTGEPYMGQVALVSGEIAEDITNYYATSEQIPTACALGVLVDSESKKVMLAGGLLIQVLPGAAPEDISKLEENVAKLEPVTTMLAKGMTVEDMCRTALEGFEVEKLDEMPVHYACTCSKEKYLSVLATLEPDEIESLPTQDGKAEAACPYCCRRYYFTTEELHELAEAVRRRRADLGR</sequence>
<dbReference type="Gene3D" id="3.55.30.10">
    <property type="entry name" value="Hsp33 domain"/>
    <property type="match status" value="1"/>
</dbReference>
<dbReference type="PIRSF" id="PIRSF005261">
    <property type="entry name" value="Heat_shock_Hsp33"/>
    <property type="match status" value="1"/>
</dbReference>
<evidence type="ECO:0000313" key="7">
    <source>
        <dbReference type="EMBL" id="MCF2651599.1"/>
    </source>
</evidence>
<dbReference type="HAMAP" id="MF_00117">
    <property type="entry name" value="HslO"/>
    <property type="match status" value="1"/>
</dbReference>
<keyword evidence="2 6" id="KW-0862">Zinc</keyword>
<feature type="disulfide bond" description="Redox-active" evidence="6">
    <location>
        <begin position="238"/>
        <end position="240"/>
    </location>
</feature>
<dbReference type="NCBIfam" id="NF001033">
    <property type="entry name" value="PRK00114.1"/>
    <property type="match status" value="1"/>
</dbReference>
<dbReference type="Gene3D" id="3.90.1280.10">
    <property type="entry name" value="HSP33 redox switch-like"/>
    <property type="match status" value="1"/>
</dbReference>
<dbReference type="PANTHER" id="PTHR30111:SF1">
    <property type="entry name" value="33 KDA CHAPERONIN"/>
    <property type="match status" value="1"/>
</dbReference>
<proteinExistence type="inferred from homology"/>
<dbReference type="Proteomes" id="UP001299220">
    <property type="component" value="Unassembled WGS sequence"/>
</dbReference>
<name>A0ABS9CKM5_9FIRM</name>
<reference evidence="7 8" key="1">
    <citation type="submission" date="2020-12" db="EMBL/GenBank/DDBJ databases">
        <title>Whole genome sequences of gut porcine anaerobes.</title>
        <authorList>
            <person name="Kubasova T."/>
            <person name="Jahodarova E."/>
            <person name="Rychlik I."/>
        </authorList>
    </citation>
    <scope>NUCLEOTIDE SEQUENCE [LARGE SCALE GENOMIC DNA]</scope>
    <source>
        <strain evidence="7 8">An867</strain>
    </source>
</reference>
<evidence type="ECO:0000256" key="1">
    <source>
        <dbReference type="ARBA" id="ARBA00022490"/>
    </source>
</evidence>
<comment type="similarity">
    <text evidence="6">Belongs to the HSP33 family.</text>
</comment>
<keyword evidence="8" id="KW-1185">Reference proteome</keyword>
<keyword evidence="1 6" id="KW-0963">Cytoplasm</keyword>
<dbReference type="RefSeq" id="WP_235322610.1">
    <property type="nucleotide sequence ID" value="NZ_JAFBIT010000001.1"/>
</dbReference>
<comment type="PTM">
    <text evidence="6">Under oxidizing conditions two disulfide bonds are formed involving the reactive cysteines. Under reducing conditions zinc is bound to the reactive cysteines and the protein is inactive.</text>
</comment>
<gene>
    <name evidence="6 7" type="primary">hslO</name>
    <name evidence="7" type="ORF">JQM67_03145</name>
</gene>
<evidence type="ECO:0000313" key="8">
    <source>
        <dbReference type="Proteomes" id="UP001299220"/>
    </source>
</evidence>
<keyword evidence="4 6" id="KW-0143">Chaperone</keyword>
<accession>A0ABS9CKM5</accession>
<dbReference type="SUPFAM" id="SSF118352">
    <property type="entry name" value="HSP33 redox switch-like"/>
    <property type="match status" value="1"/>
</dbReference>
<dbReference type="InterPro" id="IPR016154">
    <property type="entry name" value="Heat_shock_Hsp33_C"/>
</dbReference>
<dbReference type="Pfam" id="PF01430">
    <property type="entry name" value="HSP33"/>
    <property type="match status" value="1"/>
</dbReference>